<evidence type="ECO:0000313" key="2">
    <source>
        <dbReference type="Proteomes" id="UP000034032"/>
    </source>
</evidence>
<dbReference type="CDD" id="cd16377">
    <property type="entry name" value="23S_rRNA_IVP_like"/>
    <property type="match status" value="1"/>
</dbReference>
<accession>A0A0G1NDC0</accession>
<dbReference type="PANTHER" id="PTHR38471">
    <property type="entry name" value="FOUR HELIX BUNDLE PROTEIN"/>
    <property type="match status" value="1"/>
</dbReference>
<dbReference type="SUPFAM" id="SSF158446">
    <property type="entry name" value="IVS-encoded protein-like"/>
    <property type="match status" value="1"/>
</dbReference>
<sequence>MAKNYENLNIWKKSIDFASFIYRTTKNFPREEFYGLVSQIRRAVVSISSNIAEGAGRGSKKEFSRFISIASGSLNEVEGQLHIASNLDYIKKEDFEKVLELIKDRGSMLGGFQKFLKK</sequence>
<dbReference type="Pfam" id="PF05635">
    <property type="entry name" value="23S_rRNA_IVP"/>
    <property type="match status" value="1"/>
</dbReference>
<dbReference type="AlphaFoldDB" id="A0A0G1NDC0"/>
<reference evidence="1 2" key="1">
    <citation type="journal article" date="2015" name="Nature">
        <title>rRNA introns, odd ribosomes, and small enigmatic genomes across a large radiation of phyla.</title>
        <authorList>
            <person name="Brown C.T."/>
            <person name="Hug L.A."/>
            <person name="Thomas B.C."/>
            <person name="Sharon I."/>
            <person name="Castelle C.J."/>
            <person name="Singh A."/>
            <person name="Wilkins M.J."/>
            <person name="Williams K.H."/>
            <person name="Banfield J.F."/>
        </authorList>
    </citation>
    <scope>NUCLEOTIDE SEQUENCE [LARGE SCALE GENOMIC DNA]</scope>
</reference>
<dbReference type="NCBIfam" id="TIGR02436">
    <property type="entry name" value="four helix bundle protein"/>
    <property type="match status" value="1"/>
</dbReference>
<dbReference type="Gene3D" id="1.20.1440.60">
    <property type="entry name" value="23S rRNA-intervening sequence"/>
    <property type="match status" value="1"/>
</dbReference>
<dbReference type="Proteomes" id="UP000034032">
    <property type="component" value="Unassembled WGS sequence"/>
</dbReference>
<protein>
    <submittedName>
        <fullName evidence="1">S23 ribosomal protein</fullName>
    </submittedName>
</protein>
<dbReference type="InterPro" id="IPR036583">
    <property type="entry name" value="23S_rRNA_IVS_sf"/>
</dbReference>
<comment type="caution">
    <text evidence="1">The sequence shown here is derived from an EMBL/GenBank/DDBJ whole genome shotgun (WGS) entry which is preliminary data.</text>
</comment>
<keyword evidence="1" id="KW-0689">Ribosomal protein</keyword>
<dbReference type="PANTHER" id="PTHR38471:SF2">
    <property type="entry name" value="FOUR HELIX BUNDLE PROTEIN"/>
    <property type="match status" value="1"/>
</dbReference>
<keyword evidence="1" id="KW-0687">Ribonucleoprotein</keyword>
<dbReference type="EMBL" id="LCJR01000010">
    <property type="protein sequence ID" value="KKT82174.1"/>
    <property type="molecule type" value="Genomic_DNA"/>
</dbReference>
<dbReference type="InterPro" id="IPR012657">
    <property type="entry name" value="23S_rRNA-intervening_sequence"/>
</dbReference>
<dbReference type="GO" id="GO:0005840">
    <property type="term" value="C:ribosome"/>
    <property type="evidence" value="ECO:0007669"/>
    <property type="project" value="UniProtKB-KW"/>
</dbReference>
<organism evidence="1 2">
    <name type="scientific">Candidatus Yanofskybacteria bacterium GW2011_GWA2_44_9</name>
    <dbReference type="NCBI Taxonomy" id="1619025"/>
    <lineage>
        <taxon>Bacteria</taxon>
        <taxon>Candidatus Yanofskyibacteriota</taxon>
    </lineage>
</organism>
<evidence type="ECO:0000313" key="1">
    <source>
        <dbReference type="EMBL" id="KKT82174.1"/>
    </source>
</evidence>
<name>A0A0G1NDC0_9BACT</name>
<gene>
    <name evidence="1" type="ORF">UW79_C0010G0011</name>
</gene>
<proteinExistence type="predicted"/>